<dbReference type="GO" id="GO:0006310">
    <property type="term" value="P:DNA recombination"/>
    <property type="evidence" value="ECO:0007669"/>
    <property type="project" value="UniProtKB-KW"/>
</dbReference>
<dbReference type="STRING" id="5762.D2VX66"/>
<dbReference type="OMA" id="GCFIYLL"/>
<evidence type="ECO:0000313" key="15">
    <source>
        <dbReference type="EMBL" id="EFC38573.1"/>
    </source>
</evidence>
<keyword evidence="16" id="KW-1185">Reference proteome</keyword>
<evidence type="ECO:0000256" key="4">
    <source>
        <dbReference type="ARBA" id="ARBA00022759"/>
    </source>
</evidence>
<evidence type="ECO:0000256" key="12">
    <source>
        <dbReference type="ARBA" id="ARBA00042677"/>
    </source>
</evidence>
<evidence type="ECO:0000256" key="9">
    <source>
        <dbReference type="ARBA" id="ARBA00023204"/>
    </source>
</evidence>
<evidence type="ECO:0000256" key="13">
    <source>
        <dbReference type="SAM" id="MobiDB-lite"/>
    </source>
</evidence>
<evidence type="ECO:0000256" key="6">
    <source>
        <dbReference type="ARBA" id="ARBA00022801"/>
    </source>
</evidence>
<dbReference type="eggNOG" id="KOG1361">
    <property type="taxonomic scope" value="Eukaryota"/>
</dbReference>
<keyword evidence="4" id="KW-0255">Endonuclease</keyword>
<dbReference type="GO" id="GO:0006303">
    <property type="term" value="P:double-strand break repair via nonhomologous end joining"/>
    <property type="evidence" value="ECO:0007669"/>
    <property type="project" value="TreeGrafter"/>
</dbReference>
<evidence type="ECO:0000313" key="16">
    <source>
        <dbReference type="Proteomes" id="UP000006671"/>
    </source>
</evidence>
<keyword evidence="8" id="KW-0233">DNA recombination</keyword>
<dbReference type="GO" id="GO:0004519">
    <property type="term" value="F:endonuclease activity"/>
    <property type="evidence" value="ECO:0007669"/>
    <property type="project" value="UniProtKB-KW"/>
</dbReference>
<dbReference type="KEGG" id="ngr:NAEGRDRAFT_59473"/>
<keyword evidence="9" id="KW-0234">DNA repair</keyword>
<dbReference type="EMBL" id="GG738906">
    <property type="protein sequence ID" value="EFC38573.1"/>
    <property type="molecule type" value="Genomic_DNA"/>
</dbReference>
<dbReference type="Proteomes" id="UP000006671">
    <property type="component" value="Unassembled WGS sequence"/>
</dbReference>
<dbReference type="GO" id="GO:0035312">
    <property type="term" value="F:5'-3' DNA exonuclease activity"/>
    <property type="evidence" value="ECO:0007669"/>
    <property type="project" value="TreeGrafter"/>
</dbReference>
<dbReference type="InParanoid" id="D2VX66"/>
<keyword evidence="5" id="KW-0227">DNA damage</keyword>
<dbReference type="GO" id="GO:0036297">
    <property type="term" value="P:interstrand cross-link repair"/>
    <property type="evidence" value="ECO:0007669"/>
    <property type="project" value="TreeGrafter"/>
</dbReference>
<feature type="compositionally biased region" description="Polar residues" evidence="13">
    <location>
        <begin position="708"/>
        <end position="724"/>
    </location>
</feature>
<keyword evidence="3" id="KW-0540">Nuclease</keyword>
<dbReference type="AlphaFoldDB" id="D2VX66"/>
<organism evidence="16">
    <name type="scientific">Naegleria gruberi</name>
    <name type="common">Amoeba</name>
    <dbReference type="NCBI Taxonomy" id="5762"/>
    <lineage>
        <taxon>Eukaryota</taxon>
        <taxon>Discoba</taxon>
        <taxon>Heterolobosea</taxon>
        <taxon>Tetramitia</taxon>
        <taxon>Eutetramitia</taxon>
        <taxon>Vahlkampfiidae</taxon>
        <taxon>Naegleria</taxon>
    </lineage>
</organism>
<comment type="similarity">
    <text evidence="2">Belongs to the DNA repair metallo-beta-lactamase (DRMBL) family.</text>
</comment>
<dbReference type="GeneID" id="8858070"/>
<dbReference type="SUPFAM" id="SSF56281">
    <property type="entry name" value="Metallo-hydrolase/oxidoreductase"/>
    <property type="match status" value="1"/>
</dbReference>
<dbReference type="Gene3D" id="3.60.15.10">
    <property type="entry name" value="Ribonuclease Z/Hydroxyacylglutathione hydrolase-like"/>
    <property type="match status" value="1"/>
</dbReference>
<name>D2VX66_NAEGR</name>
<dbReference type="Pfam" id="PF07522">
    <property type="entry name" value="DRMBL"/>
    <property type="match status" value="1"/>
</dbReference>
<dbReference type="VEuPathDB" id="AmoebaDB:NAEGRDRAFT_59473"/>
<dbReference type="InterPro" id="IPR011084">
    <property type="entry name" value="DRMBL"/>
</dbReference>
<comment type="subcellular location">
    <subcellularLocation>
        <location evidence="1">Nucleus</location>
    </subcellularLocation>
</comment>
<dbReference type="PANTHER" id="PTHR23240:SF8">
    <property type="entry name" value="PROTEIN ARTEMIS"/>
    <property type="match status" value="1"/>
</dbReference>
<protein>
    <recommendedName>
        <fullName evidence="11">Protein artemis</fullName>
    </recommendedName>
    <alternativeName>
        <fullName evidence="12">DNA cross-link repair 1C protein</fullName>
    </alternativeName>
</protein>
<evidence type="ECO:0000256" key="3">
    <source>
        <dbReference type="ARBA" id="ARBA00022722"/>
    </source>
</evidence>
<accession>D2VX66</accession>
<keyword evidence="7" id="KW-0269">Exonuclease</keyword>
<dbReference type="RefSeq" id="XP_002671317.1">
    <property type="nucleotide sequence ID" value="XM_002671271.1"/>
</dbReference>
<evidence type="ECO:0000256" key="10">
    <source>
        <dbReference type="ARBA" id="ARBA00023242"/>
    </source>
</evidence>
<reference evidence="15 16" key="1">
    <citation type="journal article" date="2010" name="Cell">
        <title>The genome of Naegleria gruberi illuminates early eukaryotic versatility.</title>
        <authorList>
            <person name="Fritz-Laylin L.K."/>
            <person name="Prochnik S.E."/>
            <person name="Ginger M.L."/>
            <person name="Dacks J.B."/>
            <person name="Carpenter M.L."/>
            <person name="Field M.C."/>
            <person name="Kuo A."/>
            <person name="Paredez A."/>
            <person name="Chapman J."/>
            <person name="Pham J."/>
            <person name="Shu S."/>
            <person name="Neupane R."/>
            <person name="Cipriano M."/>
            <person name="Mancuso J."/>
            <person name="Tu H."/>
            <person name="Salamov A."/>
            <person name="Lindquist E."/>
            <person name="Shapiro H."/>
            <person name="Lucas S."/>
            <person name="Grigoriev I.V."/>
            <person name="Cande W.Z."/>
            <person name="Fulton C."/>
            <person name="Rokhsar D.S."/>
            <person name="Dawson S.C."/>
        </authorList>
    </citation>
    <scope>NUCLEOTIDE SEQUENCE [LARGE SCALE GENOMIC DNA]</scope>
    <source>
        <strain evidence="15 16">NEG-M</strain>
    </source>
</reference>
<feature type="domain" description="DNA repair metallo-beta-lactamase" evidence="14">
    <location>
        <begin position="280"/>
        <end position="366"/>
    </location>
</feature>
<keyword evidence="6" id="KW-0378">Hydrolase</keyword>
<dbReference type="GO" id="GO:0005634">
    <property type="term" value="C:nucleus"/>
    <property type="evidence" value="ECO:0007669"/>
    <property type="project" value="UniProtKB-SubCell"/>
</dbReference>
<evidence type="ECO:0000256" key="8">
    <source>
        <dbReference type="ARBA" id="ARBA00023172"/>
    </source>
</evidence>
<evidence type="ECO:0000256" key="2">
    <source>
        <dbReference type="ARBA" id="ARBA00010304"/>
    </source>
</evidence>
<feature type="region of interest" description="Disordered" evidence="13">
    <location>
        <begin position="704"/>
        <end position="724"/>
    </location>
</feature>
<sequence length="739" mass="84113">MARLPNTPIIVDEFKYIPGCFIYLLTHLHTDHTGGLTPSWNNGIIFCSEITKRLLLKKFQLQEPERIIALEEGPTYYIPLVPPSPMQDHTDTNLNIHHDVNIWRDPSYWVKFNNNPSSSQNNSSNLSQSMSVGMNQALTVYDKDTSYMQVNIIDANHCPGSIMFLLEGYFGNVLFTGDFRYDARILQAPCFRDKKIDHLYLDDTFLDKMYDFPTRQEAGKQVISVIKSLPDTTHILIAVDHLGKEELMLALATTFQTLIVVPEERYELLECMNDIIPIDLFTCDPKQGRIFVKSKKEVNMRSIIEHKRIFGATTVGIIPSGWSSAQLKDPTSQLIYRVPYSLHSSYSEIIEFVSTLKPKNVYSTSKDENLELRDQVGKYCDYNTPLKPVIVPRSVLSHMERSSNMIDHKKITSVSNISPSSSITKVYRKRKSYPPSHKKFLKIIPQNTQTQNTSIIDLTDTVNTSQINLEDTQDLLSHMYNRSETSFSLPSTPNKKKESQRIVGSLEVLDVLDNFVNISPIPSPKIIKHSPHRKQLASKHSIEQVLVDNNGIPILVPKDTNLESDEIYNLSLSPHSGDENAFDESEILNNIDLEQSPEESIIIKTANNQQLPSKKRKHVETRQILELSDDDEIVLKPATNKTTSHYESNTKKLKLATNLSQIEFSLEANPVVAQDEIDKNEPYPQGYSQISWDDSDEDVKLIPHQKNKTSQTLHKTTKPTKQSSSLSLTDIFFPKATRH</sequence>
<evidence type="ECO:0000256" key="5">
    <source>
        <dbReference type="ARBA" id="ARBA00022763"/>
    </source>
</evidence>
<dbReference type="GO" id="GO:0003684">
    <property type="term" value="F:damaged DNA binding"/>
    <property type="evidence" value="ECO:0007669"/>
    <property type="project" value="TreeGrafter"/>
</dbReference>
<dbReference type="OrthoDB" id="262529at2759"/>
<evidence type="ECO:0000256" key="7">
    <source>
        <dbReference type="ARBA" id="ARBA00022839"/>
    </source>
</evidence>
<proteinExistence type="inferred from homology"/>
<dbReference type="InterPro" id="IPR036866">
    <property type="entry name" value="RibonucZ/Hydroxyglut_hydro"/>
</dbReference>
<evidence type="ECO:0000259" key="14">
    <source>
        <dbReference type="Pfam" id="PF07522"/>
    </source>
</evidence>
<gene>
    <name evidence="15" type="primary">FM162</name>
    <name evidence="15" type="ORF">NAEGRDRAFT_59473</name>
</gene>
<evidence type="ECO:0000256" key="11">
    <source>
        <dbReference type="ARBA" id="ARBA00039759"/>
    </source>
</evidence>
<dbReference type="PANTHER" id="PTHR23240">
    <property type="entry name" value="DNA CROSS-LINK REPAIR PROTEIN PSO2/SNM1-RELATED"/>
    <property type="match status" value="1"/>
</dbReference>
<keyword evidence="10" id="KW-0539">Nucleus</keyword>
<evidence type="ECO:0000256" key="1">
    <source>
        <dbReference type="ARBA" id="ARBA00004123"/>
    </source>
</evidence>